<evidence type="ECO:0000313" key="2">
    <source>
        <dbReference type="Proteomes" id="UP000013085"/>
    </source>
</evidence>
<protein>
    <submittedName>
        <fullName evidence="1">Uncharacterized protein</fullName>
    </submittedName>
</protein>
<name>A0A0E2HTD6_9FIRM</name>
<sequence length="295" mass="33686">MGIMRLIEGIRARKTVSVFSGSHEYLFTAGKSDPACPDGFWEIGVRCRPEAVSDRTGPDNGPFLFFDSRTNQFLDFTGGLLETLFPMSSEHFYDMAVLEQEVNLRVSRYIAHNLIYKIQEGAAKYGREEFDEGEIREQAYVCYMTGACGRLHVPARAFDMEQFCRMDGKLSRTGEGPFVEAYARLMMLHLSEQFPSGEVARSFLEDRCRRDAGRQRNYDVICREYAKDSFVEQELEYLMKEPTDSMKRAKSLCRLLKAKGSVKPQVEVEPEMLTVSLASDCPGPVIGRKRELYYS</sequence>
<dbReference type="EMBL" id="AGYR01000006">
    <property type="protein sequence ID" value="ENZ18961.1"/>
    <property type="molecule type" value="Genomic_DNA"/>
</dbReference>
<dbReference type="RefSeq" id="WP_002583818.1">
    <property type="nucleotide sequence ID" value="NZ_KB850998.1"/>
</dbReference>
<proteinExistence type="predicted"/>
<dbReference type="AlphaFoldDB" id="A0A0E2HTD6"/>
<reference evidence="1 2" key="1">
    <citation type="submission" date="2013-01" db="EMBL/GenBank/DDBJ databases">
        <title>The Genome Sequence of Clostridium clostridioforme 90A8.</title>
        <authorList>
            <consortium name="The Broad Institute Genome Sequencing Platform"/>
            <person name="Earl A."/>
            <person name="Ward D."/>
            <person name="Feldgarden M."/>
            <person name="Gevers D."/>
            <person name="Courvalin P."/>
            <person name="Lambert T."/>
            <person name="Walker B."/>
            <person name="Young S.K."/>
            <person name="Zeng Q."/>
            <person name="Gargeya S."/>
            <person name="Fitzgerald M."/>
            <person name="Haas B."/>
            <person name="Abouelleil A."/>
            <person name="Alvarado L."/>
            <person name="Arachchi H.M."/>
            <person name="Berlin A.M."/>
            <person name="Chapman S.B."/>
            <person name="Dewar J."/>
            <person name="Goldberg J."/>
            <person name="Griggs A."/>
            <person name="Gujja S."/>
            <person name="Hansen M."/>
            <person name="Howarth C."/>
            <person name="Imamovic A."/>
            <person name="Larimer J."/>
            <person name="McCowan C."/>
            <person name="Murphy C."/>
            <person name="Neiman D."/>
            <person name="Pearson M."/>
            <person name="Priest M."/>
            <person name="Roberts A."/>
            <person name="Saif S."/>
            <person name="Shea T."/>
            <person name="Sisk P."/>
            <person name="Sykes S."/>
            <person name="Wortman J."/>
            <person name="Nusbaum C."/>
            <person name="Birren B."/>
        </authorList>
    </citation>
    <scope>NUCLEOTIDE SEQUENCE [LARGE SCALE GENOMIC DNA]</scope>
    <source>
        <strain evidence="1 2">90A8</strain>
    </source>
</reference>
<dbReference type="GeneID" id="57964790"/>
<dbReference type="PATRIC" id="fig|999408.3.peg.884"/>
<organism evidence="1 2">
    <name type="scientific">[Clostridium] clostridioforme 90A8</name>
    <dbReference type="NCBI Taxonomy" id="999408"/>
    <lineage>
        <taxon>Bacteria</taxon>
        <taxon>Bacillati</taxon>
        <taxon>Bacillota</taxon>
        <taxon>Clostridia</taxon>
        <taxon>Lachnospirales</taxon>
        <taxon>Lachnospiraceae</taxon>
        <taxon>Enterocloster</taxon>
    </lineage>
</organism>
<gene>
    <name evidence="1" type="ORF">HMPREF1090_00833</name>
</gene>
<dbReference type="Proteomes" id="UP000013085">
    <property type="component" value="Unassembled WGS sequence"/>
</dbReference>
<evidence type="ECO:0000313" key="1">
    <source>
        <dbReference type="EMBL" id="ENZ18961.1"/>
    </source>
</evidence>
<accession>A0A0E2HTD6</accession>
<dbReference type="HOGENOM" id="CLU_942337_0_0_9"/>
<comment type="caution">
    <text evidence="1">The sequence shown here is derived from an EMBL/GenBank/DDBJ whole genome shotgun (WGS) entry which is preliminary data.</text>
</comment>